<keyword evidence="7 12" id="KW-0863">Zinc-finger</keyword>
<dbReference type="Pfam" id="PF13662">
    <property type="entry name" value="Toprim_4"/>
    <property type="match status" value="1"/>
</dbReference>
<dbReference type="Pfam" id="PF10410">
    <property type="entry name" value="DnaB_bind"/>
    <property type="match status" value="1"/>
</dbReference>
<evidence type="ECO:0000256" key="5">
    <source>
        <dbReference type="ARBA" id="ARBA00022705"/>
    </source>
</evidence>
<dbReference type="GO" id="GO:0006269">
    <property type="term" value="P:DNA replication, synthesis of primer"/>
    <property type="evidence" value="ECO:0007669"/>
    <property type="project" value="UniProtKB-UniRule"/>
</dbReference>
<sequence>MPGRIVKEDIEKVREAADLYDVVSASVTLQHAGSNAWKGLCPFHDEKTPSFNVNVATNHWKCFGCGLGGDVFEFVQRSEGIEFPEAVQYLADRYRIELHYDQSAHMADQTRRGTTRSRLLEANAAAQKFFMSQLMTKEALPARQLLGGRTFTQADCERFGCGYAPRGWDELTRHLASKGFTNQEMIDAGLARANQRGGVYDYFRGRATWPIRDTTGQVIGFGARKLYDDDTNPGKYINTADTALYHKNRVLYGIDLAKTSIAQKRQVVVVEGYTDVMACHLAGVTNAVATCGTAFGEEHAKIIRRLISDNSLNNYKFVGPTQGSGVVFTFDGDAAGQKAALRAFQLDTAFLTQTFVAIARENLDPCDLRIQYGDEAVRELIAGKQHLVEWIVRTSIARFDTQYVAGRVGAMKAVAPIIAQIRDISLLEGYAQDAAREIGVDIREMREEVYHARRSAGVRNEDAFAPNRQYASSGSGSSVLNAPDFTGSLDRVSLERFNAERVNYYEMHADDSVFTAEQQMLCVLVQIPWALDAAAFAQMTEATFTIPVFRDLYRAVLVAGGLPDAGTSPAQWVDRLAQAGGPLVAPALDALAVMQLPIPAEDDSVSSARASQGAAMGGAPVPSAAQREFAAQVASRLLDGDMMRGIAALRVQMNKTTDGTQKLALLQQITALEKRRADAGAGSVR</sequence>
<dbReference type="Gene3D" id="3.40.1360.10">
    <property type="match status" value="1"/>
</dbReference>
<dbReference type="PIRSF" id="PIRSF002811">
    <property type="entry name" value="DnaG"/>
    <property type="match status" value="1"/>
</dbReference>
<evidence type="ECO:0000256" key="7">
    <source>
        <dbReference type="ARBA" id="ARBA00022771"/>
    </source>
</evidence>
<dbReference type="AlphaFoldDB" id="A0A1Y2SYM0"/>
<dbReference type="Pfam" id="PF08275">
    <property type="entry name" value="DNAG_N"/>
    <property type="match status" value="1"/>
</dbReference>
<evidence type="ECO:0000256" key="13">
    <source>
        <dbReference type="PIRNR" id="PIRNR002811"/>
    </source>
</evidence>
<comment type="similarity">
    <text evidence="12 13">Belongs to the DnaG primase family.</text>
</comment>
<dbReference type="PROSITE" id="PS50880">
    <property type="entry name" value="TOPRIM"/>
    <property type="match status" value="1"/>
</dbReference>
<dbReference type="InterPro" id="IPR013264">
    <property type="entry name" value="DNAG_N"/>
</dbReference>
<accession>A0A1Y2SYM0</accession>
<dbReference type="InterPro" id="IPR036977">
    <property type="entry name" value="DNA_primase_Znf_CHC2"/>
</dbReference>
<evidence type="ECO:0000256" key="1">
    <source>
        <dbReference type="ARBA" id="ARBA00022478"/>
    </source>
</evidence>
<dbReference type="InterPro" id="IPR037068">
    <property type="entry name" value="DNA_primase_core_N_sf"/>
</dbReference>
<keyword evidence="10 12" id="KW-0238">DNA-binding</keyword>
<evidence type="ECO:0000256" key="8">
    <source>
        <dbReference type="ARBA" id="ARBA00022833"/>
    </source>
</evidence>
<dbReference type="NCBIfam" id="TIGR01391">
    <property type="entry name" value="dnaG"/>
    <property type="match status" value="1"/>
</dbReference>
<keyword evidence="4 12" id="KW-0548">Nucleotidyltransferase</keyword>
<dbReference type="PANTHER" id="PTHR30313">
    <property type="entry name" value="DNA PRIMASE"/>
    <property type="match status" value="1"/>
</dbReference>
<dbReference type="FunFam" id="3.90.580.10:FF:000001">
    <property type="entry name" value="DNA primase"/>
    <property type="match status" value="1"/>
</dbReference>
<keyword evidence="5 12" id="KW-0235">DNA replication</keyword>
<evidence type="ECO:0000256" key="3">
    <source>
        <dbReference type="ARBA" id="ARBA00022679"/>
    </source>
</evidence>
<dbReference type="EMBL" id="NEKC01000006">
    <property type="protein sequence ID" value="OTA29392.1"/>
    <property type="molecule type" value="Genomic_DNA"/>
</dbReference>
<comment type="domain">
    <text evidence="12">Contains an N-terminal zinc-binding domain, a central core domain that contains the primase activity, and a C-terminal DnaB-binding domain.</text>
</comment>
<keyword evidence="11 12" id="KW-0804">Transcription</keyword>
<dbReference type="Gene3D" id="3.90.580.10">
    <property type="entry name" value="Zinc finger, CHC2-type domain"/>
    <property type="match status" value="1"/>
</dbReference>
<dbReference type="GO" id="GO:0000428">
    <property type="term" value="C:DNA-directed RNA polymerase complex"/>
    <property type="evidence" value="ECO:0007669"/>
    <property type="project" value="UniProtKB-KW"/>
</dbReference>
<feature type="domain" description="Toprim" evidence="15">
    <location>
        <begin position="265"/>
        <end position="363"/>
    </location>
</feature>
<reference evidence="16 17" key="1">
    <citation type="submission" date="2017-04" db="EMBL/GenBank/DDBJ databases">
        <title>Draft genome sequences of Alloscardovia macacae UMA81211 and UMA81212 isolated from the feces of a rhesus macaque (Macaca mulatta).</title>
        <authorList>
            <person name="Albert K."/>
            <person name="Sela D.A."/>
        </authorList>
    </citation>
    <scope>NUCLEOTIDE SEQUENCE [LARGE SCALE GENOMIC DNA]</scope>
    <source>
        <strain evidence="16 17">UMA81212</strain>
    </source>
</reference>
<dbReference type="Pfam" id="PF01807">
    <property type="entry name" value="Zn_ribbon_DnaG"/>
    <property type="match status" value="1"/>
</dbReference>
<keyword evidence="2 12" id="KW-0639">Primosome</keyword>
<comment type="function">
    <text evidence="12 13">RNA polymerase that catalyzes the synthesis of short RNA molecules used as primers for DNA polymerase during DNA replication.</text>
</comment>
<evidence type="ECO:0000313" key="17">
    <source>
        <dbReference type="Proteomes" id="UP000243540"/>
    </source>
</evidence>
<dbReference type="InterPro" id="IPR006295">
    <property type="entry name" value="DNA_primase_DnaG"/>
</dbReference>
<dbReference type="GO" id="GO:0008270">
    <property type="term" value="F:zinc ion binding"/>
    <property type="evidence" value="ECO:0007669"/>
    <property type="project" value="UniProtKB-UniRule"/>
</dbReference>
<evidence type="ECO:0000313" key="16">
    <source>
        <dbReference type="EMBL" id="OTA29392.1"/>
    </source>
</evidence>
<dbReference type="SMART" id="SM00400">
    <property type="entry name" value="ZnF_CHCC"/>
    <property type="match status" value="1"/>
</dbReference>
<dbReference type="GO" id="GO:1990077">
    <property type="term" value="C:primosome complex"/>
    <property type="evidence" value="ECO:0007669"/>
    <property type="project" value="UniProtKB-KW"/>
</dbReference>
<keyword evidence="8 12" id="KW-0862">Zinc</keyword>
<dbReference type="GO" id="GO:0003677">
    <property type="term" value="F:DNA binding"/>
    <property type="evidence" value="ECO:0007669"/>
    <property type="project" value="UniProtKB-KW"/>
</dbReference>
<protein>
    <recommendedName>
        <fullName evidence="12 13">DNA primase</fullName>
        <ecNumber evidence="12">2.7.7.101</ecNumber>
    </recommendedName>
</protein>
<evidence type="ECO:0000259" key="15">
    <source>
        <dbReference type="PROSITE" id="PS50880"/>
    </source>
</evidence>
<dbReference type="OrthoDB" id="9803773at2"/>
<evidence type="ECO:0000256" key="4">
    <source>
        <dbReference type="ARBA" id="ARBA00022695"/>
    </source>
</evidence>
<dbReference type="InterPro" id="IPR006171">
    <property type="entry name" value="TOPRIM_dom"/>
</dbReference>
<evidence type="ECO:0000256" key="11">
    <source>
        <dbReference type="ARBA" id="ARBA00023163"/>
    </source>
</evidence>
<keyword evidence="1 12" id="KW-0240">DNA-directed RNA polymerase</keyword>
<dbReference type="STRING" id="1160091.B9T39_03295"/>
<dbReference type="SMART" id="SM00493">
    <property type="entry name" value="TOPRIM"/>
    <property type="match status" value="1"/>
</dbReference>
<dbReference type="InterPro" id="IPR034151">
    <property type="entry name" value="TOPRIM_DnaG_bac"/>
</dbReference>
<dbReference type="Gene3D" id="3.90.980.10">
    <property type="entry name" value="DNA primase, catalytic core, N-terminal domain"/>
    <property type="match status" value="1"/>
</dbReference>
<dbReference type="CDD" id="cd03364">
    <property type="entry name" value="TOPRIM_DnaG_primases"/>
    <property type="match status" value="1"/>
</dbReference>
<dbReference type="GO" id="GO:0003899">
    <property type="term" value="F:DNA-directed RNA polymerase activity"/>
    <property type="evidence" value="ECO:0007669"/>
    <property type="project" value="UniProtKB-UniRule"/>
</dbReference>
<keyword evidence="9" id="KW-0460">Magnesium</keyword>
<dbReference type="InterPro" id="IPR030846">
    <property type="entry name" value="DnaG_bac"/>
</dbReference>
<evidence type="ECO:0000256" key="6">
    <source>
        <dbReference type="ARBA" id="ARBA00022723"/>
    </source>
</evidence>
<comment type="cofactor">
    <cofactor evidence="12 13 14">
        <name>Zn(2+)</name>
        <dbReference type="ChEBI" id="CHEBI:29105"/>
    </cofactor>
    <text evidence="12 13 14">Binds 1 zinc ion per monomer.</text>
</comment>
<evidence type="ECO:0000256" key="2">
    <source>
        <dbReference type="ARBA" id="ARBA00022515"/>
    </source>
</evidence>
<dbReference type="SUPFAM" id="SSF57783">
    <property type="entry name" value="Zinc beta-ribbon"/>
    <property type="match status" value="1"/>
</dbReference>
<proteinExistence type="inferred from homology"/>
<comment type="caution">
    <text evidence="16">The sequence shown here is derived from an EMBL/GenBank/DDBJ whole genome shotgun (WGS) entry which is preliminary data.</text>
</comment>
<evidence type="ECO:0000256" key="9">
    <source>
        <dbReference type="ARBA" id="ARBA00022842"/>
    </source>
</evidence>
<dbReference type="InterPro" id="IPR050219">
    <property type="entry name" value="DnaG_primase"/>
</dbReference>
<name>A0A1Y2SYM0_9BIFI</name>
<keyword evidence="6 12" id="KW-0479">Metal-binding</keyword>
<comment type="subunit">
    <text evidence="12">Monomer. Interacts with DnaB.</text>
</comment>
<evidence type="ECO:0000256" key="12">
    <source>
        <dbReference type="HAMAP-Rule" id="MF_00974"/>
    </source>
</evidence>
<dbReference type="InterPro" id="IPR002694">
    <property type="entry name" value="Znf_CHC2"/>
</dbReference>
<gene>
    <name evidence="12" type="primary">dnaG</name>
    <name evidence="16" type="ORF">B9T39_03295</name>
</gene>
<dbReference type="InterPro" id="IPR019475">
    <property type="entry name" value="DNA_primase_DnaB-bd"/>
</dbReference>
<dbReference type="HAMAP" id="MF_00974">
    <property type="entry name" value="DNA_primase_DnaG"/>
    <property type="match status" value="1"/>
</dbReference>
<evidence type="ECO:0000256" key="14">
    <source>
        <dbReference type="PIRSR" id="PIRSR002811-1"/>
    </source>
</evidence>
<feature type="zinc finger region" description="CHC2-type" evidence="12 14">
    <location>
        <begin position="41"/>
        <end position="65"/>
    </location>
</feature>
<dbReference type="GO" id="GO:0005737">
    <property type="term" value="C:cytoplasm"/>
    <property type="evidence" value="ECO:0007669"/>
    <property type="project" value="TreeGrafter"/>
</dbReference>
<dbReference type="Proteomes" id="UP000243540">
    <property type="component" value="Unassembled WGS sequence"/>
</dbReference>
<dbReference type="RefSeq" id="WP_086106405.1">
    <property type="nucleotide sequence ID" value="NZ_NEKB01000002.1"/>
</dbReference>
<evidence type="ECO:0000256" key="10">
    <source>
        <dbReference type="ARBA" id="ARBA00023125"/>
    </source>
</evidence>
<dbReference type="PANTHER" id="PTHR30313:SF2">
    <property type="entry name" value="DNA PRIMASE"/>
    <property type="match status" value="1"/>
</dbReference>
<dbReference type="SUPFAM" id="SSF56731">
    <property type="entry name" value="DNA primase core"/>
    <property type="match status" value="1"/>
</dbReference>
<comment type="catalytic activity">
    <reaction evidence="12">
        <text>ssDNA + n NTP = ssDNA/pppN(pN)n-1 hybrid + (n-1) diphosphate.</text>
        <dbReference type="EC" id="2.7.7.101"/>
    </reaction>
</comment>
<organism evidence="16 17">
    <name type="scientific">Alloscardovia macacae</name>
    <dbReference type="NCBI Taxonomy" id="1160091"/>
    <lineage>
        <taxon>Bacteria</taxon>
        <taxon>Bacillati</taxon>
        <taxon>Actinomycetota</taxon>
        <taxon>Actinomycetes</taxon>
        <taxon>Bifidobacteriales</taxon>
        <taxon>Bifidobacteriaceae</taxon>
        <taxon>Alloscardovia</taxon>
    </lineage>
</organism>
<dbReference type="EC" id="2.7.7.101" evidence="12"/>
<keyword evidence="3 12" id="KW-0808">Transferase</keyword>